<dbReference type="SMART" id="SM00320">
    <property type="entry name" value="WD40"/>
    <property type="match status" value="5"/>
</dbReference>
<organism evidence="2 3">
    <name type="scientific">Caerostris extrusa</name>
    <name type="common">Bark spider</name>
    <name type="synonym">Caerostris bankana</name>
    <dbReference type="NCBI Taxonomy" id="172846"/>
    <lineage>
        <taxon>Eukaryota</taxon>
        <taxon>Metazoa</taxon>
        <taxon>Ecdysozoa</taxon>
        <taxon>Arthropoda</taxon>
        <taxon>Chelicerata</taxon>
        <taxon>Arachnida</taxon>
        <taxon>Araneae</taxon>
        <taxon>Araneomorphae</taxon>
        <taxon>Entelegynae</taxon>
        <taxon>Araneoidea</taxon>
        <taxon>Araneidae</taxon>
        <taxon>Caerostris</taxon>
    </lineage>
</organism>
<keyword evidence="1" id="KW-0853">WD repeat</keyword>
<evidence type="ECO:0000313" key="2">
    <source>
        <dbReference type="EMBL" id="GIY16532.1"/>
    </source>
</evidence>
<protein>
    <submittedName>
        <fullName evidence="2">DmX-like protein 1</fullName>
    </submittedName>
</protein>
<dbReference type="GO" id="GO:0007035">
    <property type="term" value="P:vacuolar acidification"/>
    <property type="evidence" value="ECO:0007669"/>
    <property type="project" value="TreeGrafter"/>
</dbReference>
<dbReference type="PROSITE" id="PS50082">
    <property type="entry name" value="WD_REPEATS_2"/>
    <property type="match status" value="1"/>
</dbReference>
<dbReference type="PANTHER" id="PTHR13950">
    <property type="entry name" value="RABCONNECTIN-RELATED"/>
    <property type="match status" value="1"/>
</dbReference>
<comment type="caution">
    <text evidence="2">The sequence shown here is derived from an EMBL/GenBank/DDBJ whole genome shotgun (WGS) entry which is preliminary data.</text>
</comment>
<proteinExistence type="predicted"/>
<evidence type="ECO:0000256" key="1">
    <source>
        <dbReference type="PROSITE-ProRule" id="PRU00221"/>
    </source>
</evidence>
<keyword evidence="3" id="KW-1185">Reference proteome</keyword>
<dbReference type="InterPro" id="IPR052208">
    <property type="entry name" value="DmX-like/RAVE_component"/>
</dbReference>
<dbReference type="GO" id="GO:0043291">
    <property type="term" value="C:RAVE complex"/>
    <property type="evidence" value="ECO:0007669"/>
    <property type="project" value="TreeGrafter"/>
</dbReference>
<dbReference type="InterPro" id="IPR001680">
    <property type="entry name" value="WD40_rpt"/>
</dbReference>
<dbReference type="PROSITE" id="PS50294">
    <property type="entry name" value="WD_REPEATS_REGION"/>
    <property type="match status" value="1"/>
</dbReference>
<accession>A0AAV4R807</accession>
<dbReference type="EMBL" id="BPLR01007388">
    <property type="protein sequence ID" value="GIY16532.1"/>
    <property type="molecule type" value="Genomic_DNA"/>
</dbReference>
<dbReference type="Gene3D" id="2.130.10.10">
    <property type="entry name" value="YVTN repeat-like/Quinoprotein amine dehydrogenase"/>
    <property type="match status" value="2"/>
</dbReference>
<dbReference type="Pfam" id="PF00400">
    <property type="entry name" value="WD40"/>
    <property type="match status" value="3"/>
</dbReference>
<dbReference type="InterPro" id="IPR036322">
    <property type="entry name" value="WD40_repeat_dom_sf"/>
</dbReference>
<name>A0AAV4R807_CAEEX</name>
<dbReference type="FunFam" id="2.130.10.10:FF:000651">
    <property type="entry name" value="RaBConnectin related"/>
    <property type="match status" value="1"/>
</dbReference>
<dbReference type="Proteomes" id="UP001054945">
    <property type="component" value="Unassembled WGS sequence"/>
</dbReference>
<reference evidence="2 3" key="1">
    <citation type="submission" date="2021-06" db="EMBL/GenBank/DDBJ databases">
        <title>Caerostris extrusa draft genome.</title>
        <authorList>
            <person name="Kono N."/>
            <person name="Arakawa K."/>
        </authorList>
    </citation>
    <scope>NUCLEOTIDE SEQUENCE [LARGE SCALE GENOMIC DNA]</scope>
</reference>
<gene>
    <name evidence="2" type="primary">Dmxl1</name>
    <name evidence="2" type="ORF">CEXT_571501</name>
</gene>
<feature type="repeat" description="WD" evidence="1">
    <location>
        <begin position="242"/>
        <end position="276"/>
    </location>
</feature>
<sequence length="335" mass="36313">MTQLLQATLTDLSGSQDGSVSLWEWNHAKSIASPRQAGTFAKVTKISFNLQGNKFGVTDGDGIISLWQVGLGSLSKRPFFSNVGEIAPSVVHEKLYMNLHASKCTVACQPAISLFLDERIQSCILAIAVVVAVLRSKWDTIYLSLVLSSVSTQCHSKQANDFAFLSSSSLIATAGQSTDNKNVCLWDTLLPQGKSLITSFQCHEGGCSSLVYAPQSHTLISAGKKGDICIFDVRQNKLKQKFQAHESPIKCLALDPAEEFFATGSADGDIKVWGLSVHVKLCTFNGEHTKSSLFRSINNGVSQMEIDEMGRLFSCGADGSLKFRTLPDNDIVNVL</sequence>
<dbReference type="SUPFAM" id="SSF50978">
    <property type="entry name" value="WD40 repeat-like"/>
    <property type="match status" value="1"/>
</dbReference>
<dbReference type="AlphaFoldDB" id="A0AAV4R807"/>
<evidence type="ECO:0000313" key="3">
    <source>
        <dbReference type="Proteomes" id="UP001054945"/>
    </source>
</evidence>
<dbReference type="InterPro" id="IPR015943">
    <property type="entry name" value="WD40/YVTN_repeat-like_dom_sf"/>
</dbReference>
<dbReference type="PANTHER" id="PTHR13950:SF9">
    <property type="entry name" value="RABCONNECTIN-3A"/>
    <property type="match status" value="1"/>
</dbReference>